<dbReference type="AlphaFoldDB" id="A0A7S2XWK5"/>
<organism evidence="3">
    <name type="scientific">Fibrocapsa japonica</name>
    <dbReference type="NCBI Taxonomy" id="94617"/>
    <lineage>
        <taxon>Eukaryota</taxon>
        <taxon>Sar</taxon>
        <taxon>Stramenopiles</taxon>
        <taxon>Ochrophyta</taxon>
        <taxon>Raphidophyceae</taxon>
        <taxon>Chattonellales</taxon>
        <taxon>Chattonellaceae</taxon>
        <taxon>Fibrocapsa</taxon>
    </lineage>
</organism>
<feature type="compositionally biased region" description="Acidic residues" evidence="1">
    <location>
        <begin position="26"/>
        <end position="36"/>
    </location>
</feature>
<accession>A0A7S2XWK5</accession>
<keyword evidence="2" id="KW-0812">Transmembrane</keyword>
<evidence type="ECO:0000256" key="2">
    <source>
        <dbReference type="SAM" id="Phobius"/>
    </source>
</evidence>
<proteinExistence type="predicted"/>
<sequence length="181" mass="18537">MPEAPPDPDAEEGAGDGGGEAPGDGAGEDTGEDGIDPADLAAYIEAILSGEDTTSIVPGEFFFTDTPTLVPTMAPSTTPTTVPSVVAEELIEDDDHDDDHDHDDHDHGDDNLVLIIVVCLVVGGLVLIALATWAYKRRVASAGIAPAEGFVGSPLGENQPLNRIAPGSRGQPCPAPPVVPN</sequence>
<reference evidence="3" key="1">
    <citation type="submission" date="2021-01" db="EMBL/GenBank/DDBJ databases">
        <authorList>
            <person name="Corre E."/>
            <person name="Pelletier E."/>
            <person name="Niang G."/>
            <person name="Scheremetjew M."/>
            <person name="Finn R."/>
            <person name="Kale V."/>
            <person name="Holt S."/>
            <person name="Cochrane G."/>
            <person name="Meng A."/>
            <person name="Brown T."/>
            <person name="Cohen L."/>
        </authorList>
    </citation>
    <scope>NUCLEOTIDE SEQUENCE</scope>
    <source>
        <strain evidence="3">CCMP1661</strain>
    </source>
</reference>
<dbReference type="EMBL" id="HBHR01007142">
    <property type="protein sequence ID" value="CAD9860971.1"/>
    <property type="molecule type" value="Transcribed_RNA"/>
</dbReference>
<feature type="region of interest" description="Disordered" evidence="1">
    <location>
        <begin position="161"/>
        <end position="181"/>
    </location>
</feature>
<gene>
    <name evidence="3" type="ORF">FJAP1339_LOCUS3492</name>
</gene>
<feature type="compositionally biased region" description="Acidic residues" evidence="1">
    <location>
        <begin position="1"/>
        <end position="14"/>
    </location>
</feature>
<protein>
    <submittedName>
        <fullName evidence="3">Uncharacterized protein</fullName>
    </submittedName>
</protein>
<keyword evidence="2" id="KW-1133">Transmembrane helix</keyword>
<name>A0A7S2XWK5_9STRA</name>
<evidence type="ECO:0000256" key="1">
    <source>
        <dbReference type="SAM" id="MobiDB-lite"/>
    </source>
</evidence>
<keyword evidence="2" id="KW-0472">Membrane</keyword>
<feature type="region of interest" description="Disordered" evidence="1">
    <location>
        <begin position="1"/>
        <end position="36"/>
    </location>
</feature>
<feature type="transmembrane region" description="Helical" evidence="2">
    <location>
        <begin position="112"/>
        <end position="135"/>
    </location>
</feature>
<feature type="compositionally biased region" description="Gly residues" evidence="1">
    <location>
        <begin position="15"/>
        <end position="25"/>
    </location>
</feature>
<evidence type="ECO:0000313" key="3">
    <source>
        <dbReference type="EMBL" id="CAD9860971.1"/>
    </source>
</evidence>